<accession>A0A9X3AKV4</accession>
<dbReference type="InterPro" id="IPR051908">
    <property type="entry name" value="Ribosomal_N-acetyltransferase"/>
</dbReference>
<evidence type="ECO:0000259" key="1">
    <source>
        <dbReference type="PROSITE" id="PS51186"/>
    </source>
</evidence>
<protein>
    <submittedName>
        <fullName evidence="2">GNAT family N-acetyltransferase</fullName>
    </submittedName>
</protein>
<dbReference type="InterPro" id="IPR016181">
    <property type="entry name" value="Acyl_CoA_acyltransferase"/>
</dbReference>
<dbReference type="InterPro" id="IPR000182">
    <property type="entry name" value="GNAT_dom"/>
</dbReference>
<dbReference type="SUPFAM" id="SSF55729">
    <property type="entry name" value="Acyl-CoA N-acyltransferases (Nat)"/>
    <property type="match status" value="1"/>
</dbReference>
<dbReference type="GO" id="GO:0005737">
    <property type="term" value="C:cytoplasm"/>
    <property type="evidence" value="ECO:0007669"/>
    <property type="project" value="TreeGrafter"/>
</dbReference>
<gene>
    <name evidence="2" type="ORF">NZH93_42130</name>
</gene>
<dbReference type="RefSeq" id="WP_259628935.1">
    <property type="nucleotide sequence ID" value="NZ_JANYMP010000032.1"/>
</dbReference>
<dbReference type="GO" id="GO:0008999">
    <property type="term" value="F:protein-N-terminal-alanine acetyltransferase activity"/>
    <property type="evidence" value="ECO:0007669"/>
    <property type="project" value="TreeGrafter"/>
</dbReference>
<dbReference type="PANTHER" id="PTHR43441:SF11">
    <property type="entry name" value="RIBOSOMAL-PROTEIN-SERINE ACETYLTRANSFERASE"/>
    <property type="match status" value="1"/>
</dbReference>
<dbReference type="Proteomes" id="UP001141259">
    <property type="component" value="Unassembled WGS sequence"/>
</dbReference>
<evidence type="ECO:0000313" key="3">
    <source>
        <dbReference type="Proteomes" id="UP001141259"/>
    </source>
</evidence>
<keyword evidence="3" id="KW-1185">Reference proteome</keyword>
<dbReference type="Pfam" id="PF13302">
    <property type="entry name" value="Acetyltransf_3"/>
    <property type="match status" value="1"/>
</dbReference>
<name>A0A9X3AKV4_9PSEU</name>
<dbReference type="PANTHER" id="PTHR43441">
    <property type="entry name" value="RIBOSOMAL-PROTEIN-SERINE ACETYLTRANSFERASE"/>
    <property type="match status" value="1"/>
</dbReference>
<reference evidence="2" key="1">
    <citation type="submission" date="2022-08" db="EMBL/GenBank/DDBJ databases">
        <authorList>
            <person name="Tistechok S."/>
            <person name="Samborskyy M."/>
            <person name="Roman I."/>
        </authorList>
    </citation>
    <scope>NUCLEOTIDE SEQUENCE</scope>
    <source>
        <strain evidence="2">DSM 103496</strain>
    </source>
</reference>
<dbReference type="EMBL" id="JANYMP010000032">
    <property type="protein sequence ID" value="MCS7483480.1"/>
    <property type="molecule type" value="Genomic_DNA"/>
</dbReference>
<feature type="domain" description="N-acetyltransferase" evidence="1">
    <location>
        <begin position="16"/>
        <end position="187"/>
    </location>
</feature>
<dbReference type="AlphaFoldDB" id="A0A9X3AKV4"/>
<sequence>MDPWPFRHLVLRTPRLELRPDDDEGLLELAEQARRGVHPPDEMPFAYEWTDAAPEDVGRNMLQFYWGVRARLAPANWELNFLVRLDGRVVGTQSLQAVDFGVLREVSSGSWIGMEHQGRGIGTEMRAAVLMFAFDHLDAVQARSAAATGNPKSRSVSEKLGYVEDGTSLTVRRGRSTEDVRFLVTRDRLARPGWKVDVTGLTACLDLLTG</sequence>
<organism evidence="2 3">
    <name type="scientific">Umezawaea endophytica</name>
    <dbReference type="NCBI Taxonomy" id="1654476"/>
    <lineage>
        <taxon>Bacteria</taxon>
        <taxon>Bacillati</taxon>
        <taxon>Actinomycetota</taxon>
        <taxon>Actinomycetes</taxon>
        <taxon>Pseudonocardiales</taxon>
        <taxon>Pseudonocardiaceae</taxon>
        <taxon>Umezawaea</taxon>
    </lineage>
</organism>
<evidence type="ECO:0000313" key="2">
    <source>
        <dbReference type="EMBL" id="MCS7483480.1"/>
    </source>
</evidence>
<comment type="caution">
    <text evidence="2">The sequence shown here is derived from an EMBL/GenBank/DDBJ whole genome shotgun (WGS) entry which is preliminary data.</text>
</comment>
<dbReference type="PROSITE" id="PS51186">
    <property type="entry name" value="GNAT"/>
    <property type="match status" value="1"/>
</dbReference>
<dbReference type="GO" id="GO:1990189">
    <property type="term" value="F:protein N-terminal-serine acetyltransferase activity"/>
    <property type="evidence" value="ECO:0007669"/>
    <property type="project" value="TreeGrafter"/>
</dbReference>
<proteinExistence type="predicted"/>
<dbReference type="Gene3D" id="3.40.630.30">
    <property type="match status" value="1"/>
</dbReference>